<sequence length="108" mass="12105">MSSIVGEATTESYVDRVRAALSALPQEIRFILRHDSMPIAFFESVAAATDFLKSPNFKMTSPIESYLYQVTYSDGTEFEKSVEDLGGLRRLHGQIARLTEHMNKLCNG</sequence>
<reference evidence="1" key="1">
    <citation type="submission" date="2023-06" db="EMBL/GenBank/DDBJ databases">
        <title>Uncultivated large filamentous bacteria from sulfidic sediments reveal new species and different genomic features in energy metabolism and defense.</title>
        <authorList>
            <person name="Fonseca A."/>
        </authorList>
    </citation>
    <scope>NUCLEOTIDE SEQUENCE</scope>
    <source>
        <strain evidence="1">HSG4</strain>
    </source>
</reference>
<evidence type="ECO:0000313" key="1">
    <source>
        <dbReference type="EMBL" id="MDM8563003.1"/>
    </source>
</evidence>
<comment type="caution">
    <text evidence="1">The sequence shown here is derived from an EMBL/GenBank/DDBJ whole genome shotgun (WGS) entry which is preliminary data.</text>
</comment>
<name>A0ABT7VTY1_9GAMM</name>
<evidence type="ECO:0000313" key="2">
    <source>
        <dbReference type="Proteomes" id="UP001171945"/>
    </source>
</evidence>
<dbReference type="EMBL" id="JAUCGM010000397">
    <property type="protein sequence ID" value="MDM8563003.1"/>
    <property type="molecule type" value="Genomic_DNA"/>
</dbReference>
<gene>
    <name evidence="1" type="ORF">QUF54_06585</name>
</gene>
<dbReference type="Proteomes" id="UP001171945">
    <property type="component" value="Unassembled WGS sequence"/>
</dbReference>
<keyword evidence="2" id="KW-1185">Reference proteome</keyword>
<accession>A0ABT7VTY1</accession>
<protein>
    <submittedName>
        <fullName evidence="1">Uncharacterized protein</fullName>
    </submittedName>
</protein>
<proteinExistence type="predicted"/>
<organism evidence="1 2">
    <name type="scientific">Candidatus Marithioploca araucensis</name>
    <dbReference type="NCBI Taxonomy" id="70273"/>
    <lineage>
        <taxon>Bacteria</taxon>
        <taxon>Pseudomonadati</taxon>
        <taxon>Pseudomonadota</taxon>
        <taxon>Gammaproteobacteria</taxon>
        <taxon>Thiotrichales</taxon>
        <taxon>Thiotrichaceae</taxon>
        <taxon>Candidatus Marithioploca</taxon>
    </lineage>
</organism>